<gene>
    <name evidence="1" type="primary">ORF122968</name>
</gene>
<proteinExistence type="predicted"/>
<sequence length="57" mass="6127">GTLHALGDISIAEVCIQSQISLGNNISFYQLKIGAPQYTGYSVFQNVDNHRTSVGIS</sequence>
<reference evidence="1" key="1">
    <citation type="submission" date="2014-12" db="EMBL/GenBank/DDBJ databases">
        <title>Insight into the proteome of Arion vulgaris.</title>
        <authorList>
            <person name="Aradska J."/>
            <person name="Bulat T."/>
            <person name="Smidak R."/>
            <person name="Sarate P."/>
            <person name="Gangsoo J."/>
            <person name="Sialana F."/>
            <person name="Bilban M."/>
            <person name="Lubec G."/>
        </authorList>
    </citation>
    <scope>NUCLEOTIDE SEQUENCE</scope>
    <source>
        <tissue evidence="1">Skin</tissue>
    </source>
</reference>
<evidence type="ECO:0000313" key="1">
    <source>
        <dbReference type="EMBL" id="CEK80836.1"/>
    </source>
</evidence>
<dbReference type="EMBL" id="HACG01033971">
    <property type="protein sequence ID" value="CEK80836.1"/>
    <property type="molecule type" value="Transcribed_RNA"/>
</dbReference>
<name>A0A0B7ALH7_9EUPU</name>
<dbReference type="AlphaFoldDB" id="A0A0B7ALH7"/>
<feature type="non-terminal residue" evidence="1">
    <location>
        <position position="1"/>
    </location>
</feature>
<protein>
    <submittedName>
        <fullName evidence="1">Uncharacterized protein</fullName>
    </submittedName>
</protein>
<accession>A0A0B7ALH7</accession>
<organism evidence="1">
    <name type="scientific">Arion vulgaris</name>
    <dbReference type="NCBI Taxonomy" id="1028688"/>
    <lineage>
        <taxon>Eukaryota</taxon>
        <taxon>Metazoa</taxon>
        <taxon>Spiralia</taxon>
        <taxon>Lophotrochozoa</taxon>
        <taxon>Mollusca</taxon>
        <taxon>Gastropoda</taxon>
        <taxon>Heterobranchia</taxon>
        <taxon>Euthyneura</taxon>
        <taxon>Panpulmonata</taxon>
        <taxon>Eupulmonata</taxon>
        <taxon>Stylommatophora</taxon>
        <taxon>Helicina</taxon>
        <taxon>Arionoidea</taxon>
        <taxon>Arionidae</taxon>
        <taxon>Arion</taxon>
    </lineage>
</organism>